<dbReference type="eggNOG" id="COG5032">
    <property type="taxonomic scope" value="Bacteria"/>
</dbReference>
<organism evidence="1 2">
    <name type="scientific">Candidatus Neomicrothrix parvicella RN1</name>
    <dbReference type="NCBI Taxonomy" id="1229780"/>
    <lineage>
        <taxon>Bacteria</taxon>
        <taxon>Bacillati</taxon>
        <taxon>Actinomycetota</taxon>
        <taxon>Acidimicrobiia</taxon>
        <taxon>Acidimicrobiales</taxon>
        <taxon>Microthrixaceae</taxon>
        <taxon>Candidatus Neomicrothrix</taxon>
    </lineage>
</organism>
<proteinExistence type="predicted"/>
<sequence>MPELDLGSTLEPDDPTVEAALAAGDIEVLGRIPWSSNATFVVRVCRLGQRLTAIYKPERGERPLWDFPAGLWRRERAAKLLDLQLGWTFVPPTVVRHDAPLGVGTVQYFIPSDVNVTAFDLVTQPRWATDLARLAAFDIVANNTDRKAGHCLLGADDRLYAIDHGLCFHTEEKVRTVLWDFAGEPIDAELRSLLGAWSTESIDPEFADLLDGDEVSAMVERAHRLAEAGILPSDPTGRRYPWPLV</sequence>
<keyword evidence="2" id="KW-1185">Reference proteome</keyword>
<dbReference type="OrthoDB" id="3423180at2"/>
<dbReference type="Proteomes" id="UP000018291">
    <property type="component" value="Unassembled WGS sequence"/>
</dbReference>
<dbReference type="STRING" id="1229780.BN381_310073"/>
<protein>
    <submittedName>
        <fullName evidence="1">Uncharacterized protein</fullName>
    </submittedName>
</protein>
<name>R4Z5T8_9ACTN</name>
<reference evidence="1 2" key="1">
    <citation type="journal article" date="2013" name="ISME J.">
        <title>Metabolic model for the filamentous 'Candidatus Microthrix parvicella' based on genomic and metagenomic analyses.</title>
        <authorList>
            <person name="Jon McIlroy S."/>
            <person name="Kristiansen R."/>
            <person name="Albertsen M."/>
            <person name="Michael Karst S."/>
            <person name="Rossetti S."/>
            <person name="Lund Nielsen J."/>
            <person name="Tandoi V."/>
            <person name="James Seviour R."/>
            <person name="Nielsen P.H."/>
        </authorList>
    </citation>
    <scope>NUCLEOTIDE SEQUENCE [LARGE SCALE GENOMIC DNA]</scope>
    <source>
        <strain evidence="1 2">RN1</strain>
    </source>
</reference>
<comment type="caution">
    <text evidence="1">The sequence shown here is derived from an EMBL/GenBank/DDBJ whole genome shotgun (WGS) entry which is preliminary data.</text>
</comment>
<dbReference type="NCBIfam" id="TIGR03843">
    <property type="entry name" value="SCO1664 family protein"/>
    <property type="match status" value="1"/>
</dbReference>
<dbReference type="EMBL" id="CANL01000025">
    <property type="protein sequence ID" value="CCM63977.1"/>
    <property type="molecule type" value="Genomic_DNA"/>
</dbReference>
<accession>R4Z5T8</accession>
<dbReference type="AlphaFoldDB" id="R4Z5T8"/>
<dbReference type="InterPro" id="IPR022292">
    <property type="entry name" value="CHP03843"/>
</dbReference>
<gene>
    <name evidence="1" type="ORF">BN381_310073</name>
</gene>
<dbReference type="RefSeq" id="WP_012227378.1">
    <property type="nucleotide sequence ID" value="NZ_HG422565.1"/>
</dbReference>
<evidence type="ECO:0000313" key="2">
    <source>
        <dbReference type="Proteomes" id="UP000018291"/>
    </source>
</evidence>
<dbReference type="HOGENOM" id="CLU_085318_0_0_11"/>
<evidence type="ECO:0000313" key="1">
    <source>
        <dbReference type="EMBL" id="CCM63977.1"/>
    </source>
</evidence>